<dbReference type="AlphaFoldDB" id="A0A1G9LVM2"/>
<protein>
    <submittedName>
        <fullName evidence="7">TAP-like protein</fullName>
    </submittedName>
</protein>
<dbReference type="STRING" id="38302.SAMN04488535_0326"/>
<sequence>MSRRFLAAALSAAAVSAALVAPQAAAEPAPVIAREACPATVNVAGAECGRFDTPMRYDDPDGPSISVGYVRIPAAQASSRKGAIFGNPGGPGGDAYSYFGTEGLAFDWPDEIRNEFDLVAVQPRGLVHSTPLNCQAPAPQTPVDVARLQIESTVAGGGLTRSLCQGERPGYPETITTENNARDWDAARRALGYDTISIMGLSYGTYLGAAYASMFPEHTDRVVLDSAMDPQLSWQALMRTQQGGYERALNDYFTFVADNDATYRMGDTPLKAYQYWSDRIVAESGTNPTVTPPPARVGDLPPGLEFAGQAGADAITATGKARAEGDGIVSRLLNPGANQLQSPLLLATRLNLPQPQGWDTLARLTNGTLDAESDATLPDALVEELKAQQVALNQLQAVQMCNENVTPPDYGLLPAALWSVYVTGDLFTMPNAVIGSGMYCAGAGPVTGLALLDGSRLAVRPLQINGTGDPQTVYSGHGTIASAMGAHVVTVHGPGHGHVGLGNKAVDQIVVDYLRTGRAEATDAPGYFQAQ</sequence>
<dbReference type="PANTHER" id="PTHR43248">
    <property type="entry name" value="2-SUCCINYL-6-HYDROXY-2,4-CYCLOHEXADIENE-1-CARBOXYLATE SYNTHASE"/>
    <property type="match status" value="1"/>
</dbReference>
<dbReference type="Pfam" id="PF00561">
    <property type="entry name" value="Abhydrolase_1"/>
    <property type="match status" value="1"/>
</dbReference>
<reference evidence="8" key="1">
    <citation type="submission" date="2016-10" db="EMBL/GenBank/DDBJ databases">
        <authorList>
            <person name="Varghese N."/>
            <person name="Submissions S."/>
        </authorList>
    </citation>
    <scope>NUCLEOTIDE SEQUENCE [LARGE SCALE GENOMIC DNA]</scope>
    <source>
        <strain evidence="8">DSM 20632</strain>
    </source>
</reference>
<evidence type="ECO:0000259" key="6">
    <source>
        <dbReference type="Pfam" id="PF08386"/>
    </source>
</evidence>
<dbReference type="InterPro" id="IPR000073">
    <property type="entry name" value="AB_hydrolase_1"/>
</dbReference>
<keyword evidence="2 4" id="KW-0732">Signal</keyword>
<dbReference type="Pfam" id="PF08386">
    <property type="entry name" value="Abhydrolase_4"/>
    <property type="match status" value="1"/>
</dbReference>
<name>A0A1G9LVM2_9CORY</name>
<evidence type="ECO:0000313" key="8">
    <source>
        <dbReference type="Proteomes" id="UP000199350"/>
    </source>
</evidence>
<feature type="chain" id="PRO_5009245247" evidence="4">
    <location>
        <begin position="27"/>
        <end position="531"/>
    </location>
</feature>
<evidence type="ECO:0000256" key="1">
    <source>
        <dbReference type="ARBA" id="ARBA00010088"/>
    </source>
</evidence>
<keyword evidence="3" id="KW-0378">Hydrolase</keyword>
<dbReference type="PANTHER" id="PTHR43248:SF29">
    <property type="entry name" value="TRIPEPTIDYL AMINOPEPTIDASE"/>
    <property type="match status" value="1"/>
</dbReference>
<gene>
    <name evidence="7" type="ORF">SAMN04488535_0326</name>
</gene>
<dbReference type="RefSeq" id="WP_172807982.1">
    <property type="nucleotide sequence ID" value="NZ_LT629700.1"/>
</dbReference>
<dbReference type="Gene3D" id="3.40.50.1820">
    <property type="entry name" value="alpha/beta hydrolase"/>
    <property type="match status" value="1"/>
</dbReference>
<organism evidence="7 8">
    <name type="scientific">Corynebacterium mycetoides</name>
    <dbReference type="NCBI Taxonomy" id="38302"/>
    <lineage>
        <taxon>Bacteria</taxon>
        <taxon>Bacillati</taxon>
        <taxon>Actinomycetota</taxon>
        <taxon>Actinomycetes</taxon>
        <taxon>Mycobacteriales</taxon>
        <taxon>Corynebacteriaceae</taxon>
        <taxon>Corynebacterium</taxon>
    </lineage>
</organism>
<dbReference type="InterPro" id="IPR051601">
    <property type="entry name" value="Serine_prot/Carboxylest_S33"/>
</dbReference>
<comment type="similarity">
    <text evidence="1">Belongs to the peptidase S33 family.</text>
</comment>
<evidence type="ECO:0000313" key="7">
    <source>
        <dbReference type="EMBL" id="SDL66006.1"/>
    </source>
</evidence>
<evidence type="ECO:0000256" key="2">
    <source>
        <dbReference type="ARBA" id="ARBA00022729"/>
    </source>
</evidence>
<dbReference type="GO" id="GO:0016787">
    <property type="term" value="F:hydrolase activity"/>
    <property type="evidence" value="ECO:0007669"/>
    <property type="project" value="UniProtKB-KW"/>
</dbReference>
<accession>A0A1G9LVM2</accession>
<evidence type="ECO:0000259" key="5">
    <source>
        <dbReference type="Pfam" id="PF00561"/>
    </source>
</evidence>
<dbReference type="EMBL" id="LT629700">
    <property type="protein sequence ID" value="SDL66006.1"/>
    <property type="molecule type" value="Genomic_DNA"/>
</dbReference>
<proteinExistence type="inferred from homology"/>
<feature type="domain" description="Peptidase S33 tripeptidyl aminopeptidase-like C-terminal" evidence="6">
    <location>
        <begin position="438"/>
        <end position="524"/>
    </location>
</feature>
<dbReference type="Proteomes" id="UP000199350">
    <property type="component" value="Chromosome I"/>
</dbReference>
<feature type="domain" description="AB hydrolase-1" evidence="5">
    <location>
        <begin position="88"/>
        <end position="253"/>
    </location>
</feature>
<evidence type="ECO:0000256" key="4">
    <source>
        <dbReference type="SAM" id="SignalP"/>
    </source>
</evidence>
<dbReference type="InterPro" id="IPR013595">
    <property type="entry name" value="Pept_S33_TAP-like_C"/>
</dbReference>
<evidence type="ECO:0000256" key="3">
    <source>
        <dbReference type="ARBA" id="ARBA00022801"/>
    </source>
</evidence>
<keyword evidence="8" id="KW-1185">Reference proteome</keyword>
<feature type="signal peptide" evidence="4">
    <location>
        <begin position="1"/>
        <end position="26"/>
    </location>
</feature>
<dbReference type="SUPFAM" id="SSF53474">
    <property type="entry name" value="alpha/beta-Hydrolases"/>
    <property type="match status" value="1"/>
</dbReference>
<dbReference type="InterPro" id="IPR029058">
    <property type="entry name" value="AB_hydrolase_fold"/>
</dbReference>